<comment type="caution">
    <text evidence="2">The sequence shown here is derived from an EMBL/GenBank/DDBJ whole genome shotgun (WGS) entry which is preliminary data.</text>
</comment>
<dbReference type="InterPro" id="IPR036691">
    <property type="entry name" value="Endo/exonu/phosph_ase_sf"/>
</dbReference>
<sequence>MKKWVKIILGVFGGLLGLLLAAAGGYIAYMQANYYRIEDETLLETENNRQEKADSSRTFTIATYNIGFGAYEPDYTFFMDTGKMKDGTPTQGKHSRALSEENCRRNTEGSIALLQSLNCDFYFVQEADEKATRSYSIDQVNMIRNAMTSYGSVFTNAFHTPYLMYPLTEPHGSVESGLVTLSRYQIGANTRYQLPVSTAFITKFTDLDRCFTASRLELENGRSLVLVNLHLSAYDEGGTIRQQQMERLRSFLAEEYEKGNYVIAGGDFNHDIAGTISQFPSEQEIPEWVYQLSDKDLPSGFSFVIPDNASEVPSCRGADVPYKKGVDYTVTVDGFLVSANITASSRVIENEFAYSDHQPVVMTFTLKEN</sequence>
<feature type="domain" description="Endonuclease/exonuclease/phosphatase" evidence="1">
    <location>
        <begin position="63"/>
        <end position="357"/>
    </location>
</feature>
<protein>
    <submittedName>
        <fullName evidence="2">Endonuclease/exonuclease/phosphatase family metal-dependent hydrolase</fullName>
    </submittedName>
</protein>
<dbReference type="RefSeq" id="WP_130432445.1">
    <property type="nucleotide sequence ID" value="NZ_SGXF01000001.1"/>
</dbReference>
<evidence type="ECO:0000259" key="1">
    <source>
        <dbReference type="Pfam" id="PF03372"/>
    </source>
</evidence>
<dbReference type="OrthoDB" id="7616949at2"/>
<dbReference type="GO" id="GO:0016020">
    <property type="term" value="C:membrane"/>
    <property type="evidence" value="ECO:0007669"/>
    <property type="project" value="GOC"/>
</dbReference>
<keyword evidence="2" id="KW-0540">Nuclease</keyword>
<dbReference type="GO" id="GO:0006506">
    <property type="term" value="P:GPI anchor biosynthetic process"/>
    <property type="evidence" value="ECO:0007669"/>
    <property type="project" value="TreeGrafter"/>
</dbReference>
<evidence type="ECO:0000313" key="3">
    <source>
        <dbReference type="Proteomes" id="UP000292927"/>
    </source>
</evidence>
<dbReference type="EMBL" id="SGXF01000001">
    <property type="protein sequence ID" value="RZT02243.1"/>
    <property type="molecule type" value="Genomic_DNA"/>
</dbReference>
<dbReference type="PANTHER" id="PTHR14859">
    <property type="entry name" value="CALCOFLUOR WHITE HYPERSENSITIVE PROTEIN PRECURSOR"/>
    <property type="match status" value="1"/>
</dbReference>
<dbReference type="GO" id="GO:0004527">
    <property type="term" value="F:exonuclease activity"/>
    <property type="evidence" value="ECO:0007669"/>
    <property type="project" value="UniProtKB-KW"/>
</dbReference>
<evidence type="ECO:0000313" key="2">
    <source>
        <dbReference type="EMBL" id="RZT02243.1"/>
    </source>
</evidence>
<dbReference type="Gene3D" id="3.60.10.10">
    <property type="entry name" value="Endonuclease/exonuclease/phosphatase"/>
    <property type="match status" value="1"/>
</dbReference>
<keyword evidence="2" id="KW-0269">Exonuclease</keyword>
<accession>A0A4Q7PN83</accession>
<dbReference type="InterPro" id="IPR005135">
    <property type="entry name" value="Endo/exonuclease/phosphatase"/>
</dbReference>
<keyword evidence="3" id="KW-1185">Reference proteome</keyword>
<organism evidence="2 3">
    <name type="scientific">Cuneatibacter caecimuris</name>
    <dbReference type="NCBI Taxonomy" id="1796618"/>
    <lineage>
        <taxon>Bacteria</taxon>
        <taxon>Bacillati</taxon>
        <taxon>Bacillota</taxon>
        <taxon>Clostridia</taxon>
        <taxon>Lachnospirales</taxon>
        <taxon>Lachnospiraceae</taxon>
        <taxon>Cuneatibacter</taxon>
    </lineage>
</organism>
<name>A0A4Q7PN83_9FIRM</name>
<keyword evidence="2" id="KW-0255">Endonuclease</keyword>
<dbReference type="GO" id="GO:0004519">
    <property type="term" value="F:endonuclease activity"/>
    <property type="evidence" value="ECO:0007669"/>
    <property type="project" value="UniProtKB-KW"/>
</dbReference>
<dbReference type="Proteomes" id="UP000292927">
    <property type="component" value="Unassembled WGS sequence"/>
</dbReference>
<dbReference type="Pfam" id="PF03372">
    <property type="entry name" value="Exo_endo_phos"/>
    <property type="match status" value="1"/>
</dbReference>
<keyword evidence="2" id="KW-0378">Hydrolase</keyword>
<dbReference type="InterPro" id="IPR051916">
    <property type="entry name" value="GPI-anchor_lipid_remodeler"/>
</dbReference>
<dbReference type="AlphaFoldDB" id="A0A4Q7PN83"/>
<reference evidence="2 3" key="1">
    <citation type="submission" date="2019-02" db="EMBL/GenBank/DDBJ databases">
        <title>Genomic Encyclopedia of Type Strains, Phase IV (KMG-IV): sequencing the most valuable type-strain genomes for metagenomic binning, comparative biology and taxonomic classification.</title>
        <authorList>
            <person name="Goeker M."/>
        </authorList>
    </citation>
    <scope>NUCLEOTIDE SEQUENCE [LARGE SCALE GENOMIC DNA]</scope>
    <source>
        <strain evidence="2 3">DSM 29486</strain>
    </source>
</reference>
<dbReference type="PANTHER" id="PTHR14859:SF15">
    <property type="entry name" value="ENDONUCLEASE_EXONUCLEASE_PHOSPHATASE DOMAIN-CONTAINING PROTEIN"/>
    <property type="match status" value="1"/>
</dbReference>
<dbReference type="SUPFAM" id="SSF56219">
    <property type="entry name" value="DNase I-like"/>
    <property type="match status" value="1"/>
</dbReference>
<gene>
    <name evidence="2" type="ORF">EV209_0353</name>
</gene>
<proteinExistence type="predicted"/>